<evidence type="ECO:0000256" key="7">
    <source>
        <dbReference type="ARBA" id="ARBA00023242"/>
    </source>
</evidence>
<keyword evidence="2" id="KW-0479">Metal-binding</keyword>
<dbReference type="GO" id="GO:0005634">
    <property type="term" value="C:nucleus"/>
    <property type="evidence" value="ECO:0007669"/>
    <property type="project" value="UniProtKB-SubCell"/>
</dbReference>
<feature type="region of interest" description="Disordered" evidence="8">
    <location>
        <begin position="325"/>
        <end position="362"/>
    </location>
</feature>
<feature type="region of interest" description="Disordered" evidence="8">
    <location>
        <begin position="68"/>
        <end position="123"/>
    </location>
</feature>
<dbReference type="InterPro" id="IPR007219">
    <property type="entry name" value="XnlR_reg_dom"/>
</dbReference>
<evidence type="ECO:0000256" key="4">
    <source>
        <dbReference type="ARBA" id="ARBA00023015"/>
    </source>
</evidence>
<feature type="compositionally biased region" description="Polar residues" evidence="8">
    <location>
        <begin position="69"/>
        <end position="81"/>
    </location>
</feature>
<keyword evidence="6" id="KW-0804">Transcription</keyword>
<feature type="compositionally biased region" description="Polar residues" evidence="8">
    <location>
        <begin position="829"/>
        <end position="843"/>
    </location>
</feature>
<dbReference type="EMBL" id="VXIS01000012">
    <property type="protein sequence ID" value="KAA8913709.1"/>
    <property type="molecule type" value="Genomic_DNA"/>
</dbReference>
<dbReference type="GO" id="GO:0043565">
    <property type="term" value="F:sequence-specific DNA binding"/>
    <property type="evidence" value="ECO:0007669"/>
    <property type="project" value="TreeGrafter"/>
</dbReference>
<dbReference type="AlphaFoldDB" id="A0A5J5F8U3"/>
<dbReference type="OrthoDB" id="5373550at2759"/>
<feature type="region of interest" description="Disordered" evidence="8">
    <location>
        <begin position="791"/>
        <end position="899"/>
    </location>
</feature>
<keyword evidence="3" id="KW-0862">Zinc</keyword>
<keyword evidence="11" id="KW-1185">Reference proteome</keyword>
<dbReference type="InParanoid" id="A0A5J5F8U3"/>
<proteinExistence type="predicted"/>
<dbReference type="GO" id="GO:0008270">
    <property type="term" value="F:zinc ion binding"/>
    <property type="evidence" value="ECO:0007669"/>
    <property type="project" value="InterPro"/>
</dbReference>
<dbReference type="InterPro" id="IPR052202">
    <property type="entry name" value="Yeast_MetPath_Reg"/>
</dbReference>
<dbReference type="Pfam" id="PF04082">
    <property type="entry name" value="Fungal_trans"/>
    <property type="match status" value="1"/>
</dbReference>
<keyword evidence="7" id="KW-0539">Nucleus</keyword>
<evidence type="ECO:0000313" key="10">
    <source>
        <dbReference type="EMBL" id="KAA8913709.1"/>
    </source>
</evidence>
<evidence type="ECO:0000256" key="3">
    <source>
        <dbReference type="ARBA" id="ARBA00022833"/>
    </source>
</evidence>
<comment type="subcellular location">
    <subcellularLocation>
        <location evidence="1">Nucleus</location>
    </subcellularLocation>
</comment>
<evidence type="ECO:0000256" key="5">
    <source>
        <dbReference type="ARBA" id="ARBA00023125"/>
    </source>
</evidence>
<feature type="compositionally biased region" description="Polar residues" evidence="8">
    <location>
        <begin position="791"/>
        <end position="804"/>
    </location>
</feature>
<dbReference type="GO" id="GO:0006351">
    <property type="term" value="P:DNA-templated transcription"/>
    <property type="evidence" value="ECO:0007669"/>
    <property type="project" value="InterPro"/>
</dbReference>
<evidence type="ECO:0000256" key="8">
    <source>
        <dbReference type="SAM" id="MobiDB-lite"/>
    </source>
</evidence>
<evidence type="ECO:0000313" key="11">
    <source>
        <dbReference type="Proteomes" id="UP000326924"/>
    </source>
</evidence>
<keyword evidence="4" id="KW-0805">Transcription regulation</keyword>
<name>A0A5J5F8U3_9PEZI</name>
<feature type="region of interest" description="Disordered" evidence="8">
    <location>
        <begin position="168"/>
        <end position="218"/>
    </location>
</feature>
<dbReference type="GO" id="GO:0045944">
    <property type="term" value="P:positive regulation of transcription by RNA polymerase II"/>
    <property type="evidence" value="ECO:0007669"/>
    <property type="project" value="TreeGrafter"/>
</dbReference>
<evidence type="ECO:0000256" key="1">
    <source>
        <dbReference type="ARBA" id="ARBA00004123"/>
    </source>
</evidence>
<evidence type="ECO:0000259" key="9">
    <source>
        <dbReference type="SMART" id="SM00906"/>
    </source>
</evidence>
<accession>A0A5J5F8U3</accession>
<dbReference type="PANTHER" id="PTHR47782">
    <property type="entry name" value="ZN(II)2CYS6 TRANSCRIPTION FACTOR (EUROFUNG)-RELATED"/>
    <property type="match status" value="1"/>
</dbReference>
<reference evidence="10 11" key="1">
    <citation type="submission" date="2019-09" db="EMBL/GenBank/DDBJ databases">
        <title>Draft genome of the ectomycorrhizal ascomycete Sphaerosporella brunnea.</title>
        <authorList>
            <consortium name="DOE Joint Genome Institute"/>
            <person name="Benucci G.M."/>
            <person name="Marozzi G."/>
            <person name="Antonielli L."/>
            <person name="Sanchez S."/>
            <person name="Marco P."/>
            <person name="Wang X."/>
            <person name="Falini L.B."/>
            <person name="Barry K."/>
            <person name="Haridas S."/>
            <person name="Lipzen A."/>
            <person name="Labutti K."/>
            <person name="Grigoriev I.V."/>
            <person name="Murat C."/>
            <person name="Martin F."/>
            <person name="Albertini E."/>
            <person name="Donnini D."/>
            <person name="Bonito G."/>
        </authorList>
    </citation>
    <scope>NUCLEOTIDE SEQUENCE [LARGE SCALE GENOMIC DNA]</scope>
    <source>
        <strain evidence="10 11">Sb_GMNB300</strain>
    </source>
</reference>
<dbReference type="PANTHER" id="PTHR47782:SF1">
    <property type="entry name" value="PYRIMIDINE PATHWAY REGULATORY PROTEIN 1"/>
    <property type="match status" value="1"/>
</dbReference>
<comment type="caution">
    <text evidence="10">The sequence shown here is derived from an EMBL/GenBank/DDBJ whole genome shotgun (WGS) entry which is preliminary data.</text>
</comment>
<keyword evidence="5" id="KW-0238">DNA-binding</keyword>
<dbReference type="CDD" id="cd14723">
    <property type="entry name" value="ZIP_Ppr1"/>
    <property type="match status" value="1"/>
</dbReference>
<feature type="compositionally biased region" description="Polar residues" evidence="8">
    <location>
        <begin position="168"/>
        <end position="178"/>
    </location>
</feature>
<sequence>MARKPVPICGRPEYATGRPFLPSCVDPGADIHCSYVHYLETRVAYLESLLTANNVAFSPADDFPDLPPIQTSSSALPTPTAVNAPPLPTVSSPTGMPIDPALQGQSGSGRLSPRIKRESSEALDGKKLDSLVSDIGLVSFAGASDPRYLGSVSGISFARVVFAAVKSSTPGGSEQSGGEQAKGRHKRIGSTSRSRGSRGLGMGGAATKEEPETEEDADTQMRDSFFGLHTKPSISPAPFPTRPVAERLVRLYFEHANPQIPSLHRGEFNDVVEAIYRPVEDKASGSSNGVAEYDVQGTGLGGTARERYLLLIVCAIGAGIFLAGPEESSESDDEEEREDGPRKKQKVDSNCRPDKPKQSEPEAYHASAMLQLESFLGQSKGGLDELQAVLLLAGYALLRPVSPGLWYIVGVAVRLAVDLGLHYEDAESEAKKPIITNEPKTEKEAKKEWVRDMRRRLWWCVYNLDRLVSTCVGRPFGIADEVISTQFPSMLDDEYIHPTKGFMQPPPSEKPPTYKTISNHYTRLRLLQSEILQVLQQQSHAFSFASASSETAFKRDMYKGKQNYPRHHPYHLQTPYLHNHKSLQVWHRDVDRRLQEWIDTAPKTRAETGVDFSPEFLELNYWQAKIMLYRPCLSVPVLLAGELGANSGSSRSRAAERGFGEGSTYIQGRHEDEGRVFMIVAEAGAKVLRIYRQLHRVHQVNYTFLATHHLFMAGISFLYAIWHSPLVRSRLSMDEVDFTILAATSVLGDLVDVCPPAAACRDAFERMSRATVQMCMSGKKGPASLIVPSGTFSSGQTAARQSIDQQERIKEENDAMQQAQQYRPVYQGGQPTSHISPTVQQMMQRPHSRSSSADSFSQHSQAQARRQPVHFDDGFRELFTSPRPRITPTSYPPQQPHQYVQSPVTTAEDIQYHPSVYAHSHPQHIYPQPHPQSHAEMMIDPALQQRYAPAPPPSTPGDWSNMDMSHIIPEAEMWEHDSWSDEGNTGQVDLFDGFFFGGQN</sequence>
<feature type="domain" description="Xylanolytic transcriptional activator regulatory" evidence="9">
    <location>
        <begin position="405"/>
        <end position="494"/>
    </location>
</feature>
<evidence type="ECO:0000256" key="6">
    <source>
        <dbReference type="ARBA" id="ARBA00023163"/>
    </source>
</evidence>
<dbReference type="CDD" id="cd12148">
    <property type="entry name" value="fungal_TF_MHR"/>
    <property type="match status" value="1"/>
</dbReference>
<feature type="compositionally biased region" description="Low complexity" evidence="8">
    <location>
        <begin position="849"/>
        <end position="864"/>
    </location>
</feature>
<dbReference type="SMART" id="SM00906">
    <property type="entry name" value="Fungal_trans"/>
    <property type="match status" value="1"/>
</dbReference>
<dbReference type="GO" id="GO:0000981">
    <property type="term" value="F:DNA-binding transcription factor activity, RNA polymerase II-specific"/>
    <property type="evidence" value="ECO:0007669"/>
    <property type="project" value="TreeGrafter"/>
</dbReference>
<feature type="compositionally biased region" description="Acidic residues" evidence="8">
    <location>
        <begin position="327"/>
        <end position="338"/>
    </location>
</feature>
<dbReference type="Proteomes" id="UP000326924">
    <property type="component" value="Unassembled WGS sequence"/>
</dbReference>
<gene>
    <name evidence="10" type="ORF">FN846DRAFT_902565</name>
</gene>
<feature type="compositionally biased region" description="Basic and acidic residues" evidence="8">
    <location>
        <begin position="339"/>
        <end position="362"/>
    </location>
</feature>
<protein>
    <submittedName>
        <fullName evidence="10">Fungal-specific transcription factor domain-containing protein</fullName>
    </submittedName>
</protein>
<organism evidence="10 11">
    <name type="scientific">Sphaerosporella brunnea</name>
    <dbReference type="NCBI Taxonomy" id="1250544"/>
    <lineage>
        <taxon>Eukaryota</taxon>
        <taxon>Fungi</taxon>
        <taxon>Dikarya</taxon>
        <taxon>Ascomycota</taxon>
        <taxon>Pezizomycotina</taxon>
        <taxon>Pezizomycetes</taxon>
        <taxon>Pezizales</taxon>
        <taxon>Pyronemataceae</taxon>
        <taxon>Sphaerosporella</taxon>
    </lineage>
</organism>
<evidence type="ECO:0000256" key="2">
    <source>
        <dbReference type="ARBA" id="ARBA00022723"/>
    </source>
</evidence>